<feature type="region of interest" description="Disordered" evidence="1">
    <location>
        <begin position="155"/>
        <end position="207"/>
    </location>
</feature>
<accession>L0JQ04</accession>
<dbReference type="HOGENOM" id="CLU_090240_0_0_2"/>
<organism evidence="3 4">
    <name type="scientific">Natrinema pellirubrum (strain DSM 15624 / CIP 106293 / JCM 10476 / NCIMB 786 / 157)</name>
    <dbReference type="NCBI Taxonomy" id="797303"/>
    <lineage>
        <taxon>Archaea</taxon>
        <taxon>Methanobacteriati</taxon>
        <taxon>Methanobacteriota</taxon>
        <taxon>Stenosarchaea group</taxon>
        <taxon>Halobacteria</taxon>
        <taxon>Halobacteriales</taxon>
        <taxon>Natrialbaceae</taxon>
        <taxon>Natrinema</taxon>
    </lineage>
</organism>
<keyword evidence="2" id="KW-1133">Transmembrane helix</keyword>
<feature type="transmembrane region" description="Helical" evidence="2">
    <location>
        <begin position="109"/>
        <end position="142"/>
    </location>
</feature>
<dbReference type="InterPro" id="IPR040493">
    <property type="entry name" value="DUF5518"/>
</dbReference>
<gene>
    <name evidence="3" type="ordered locus">Natpe_3856</name>
</gene>
<dbReference type="AlphaFoldDB" id="L0JQ04"/>
<keyword evidence="2" id="KW-0472">Membrane</keyword>
<evidence type="ECO:0000313" key="3">
    <source>
        <dbReference type="EMBL" id="AGB33615.1"/>
    </source>
</evidence>
<evidence type="ECO:0000313" key="4">
    <source>
        <dbReference type="Proteomes" id="UP000010843"/>
    </source>
</evidence>
<name>L0JQ04_NATP1</name>
<protein>
    <recommendedName>
        <fullName evidence="5">DUF5518 domain-containing protein</fullName>
    </recommendedName>
</protein>
<keyword evidence="2" id="KW-0812">Transmembrane</keyword>
<feature type="transmembrane region" description="Helical" evidence="2">
    <location>
        <begin position="75"/>
        <end position="97"/>
    </location>
</feature>
<dbReference type="eggNOG" id="arCOG04907">
    <property type="taxonomic scope" value="Archaea"/>
</dbReference>
<dbReference type="KEGG" id="npe:Natpe_3856"/>
<feature type="transmembrane region" description="Helical" evidence="2">
    <location>
        <begin position="36"/>
        <end position="63"/>
    </location>
</feature>
<dbReference type="EMBL" id="CP003372">
    <property type="protein sequence ID" value="AGB33615.1"/>
    <property type="molecule type" value="Genomic_DNA"/>
</dbReference>
<dbReference type="Pfam" id="PF17647">
    <property type="entry name" value="DUF5518"/>
    <property type="match status" value="1"/>
</dbReference>
<dbReference type="Proteomes" id="UP000010843">
    <property type="component" value="Chromosome"/>
</dbReference>
<feature type="compositionally biased region" description="Basic and acidic residues" evidence="1">
    <location>
        <begin position="174"/>
        <end position="207"/>
    </location>
</feature>
<evidence type="ECO:0000256" key="2">
    <source>
        <dbReference type="SAM" id="Phobius"/>
    </source>
</evidence>
<evidence type="ECO:0008006" key="5">
    <source>
        <dbReference type="Google" id="ProtNLM"/>
    </source>
</evidence>
<reference evidence="4" key="1">
    <citation type="submission" date="2012-02" db="EMBL/GenBank/DDBJ databases">
        <title>Complete sequence of chromosome of Natrinema pellirubrum DSM 15624.</title>
        <authorList>
            <person name="Lucas S."/>
            <person name="Han J."/>
            <person name="Lapidus A."/>
            <person name="Cheng J.-F."/>
            <person name="Goodwin L."/>
            <person name="Pitluck S."/>
            <person name="Peters L."/>
            <person name="Teshima H."/>
            <person name="Detter J.C."/>
            <person name="Han C."/>
            <person name="Tapia R."/>
            <person name="Land M."/>
            <person name="Hauser L."/>
            <person name="Kyrpides N."/>
            <person name="Ivanova N."/>
            <person name="Pagani I."/>
            <person name="Sproer C."/>
            <person name="Anderson I."/>
            <person name="Woyke T."/>
        </authorList>
    </citation>
    <scope>NUCLEOTIDE SEQUENCE [LARGE SCALE GENOMIC DNA]</scope>
    <source>
        <strain evidence="4">DSM 15624 / JCM 10476 / NCIMB 786</strain>
    </source>
</reference>
<sequence>MGRTPLRSMFPSGSRHTFHCVRHPFDMVSTRTLLNAVIGAVVGVVLSFIPFSTVLGGLVAGFLEGPDSRQGATVGAIAGAITFLPIAGMGLVVFGILGLGLTGGVPLEGFALVSIVIAVGGLFALFYTVGLSLLGGYLGAYLAREYPDRHHRTRATIGYETESGRAPPADGEPTWDRDSGTADSREFGADRTADERDADRERDRDRF</sequence>
<dbReference type="STRING" id="797303.Natpe_3856"/>
<evidence type="ECO:0000256" key="1">
    <source>
        <dbReference type="SAM" id="MobiDB-lite"/>
    </source>
</evidence>
<proteinExistence type="predicted"/>